<dbReference type="AlphaFoldDB" id="A0AAD6ZQR1"/>
<name>A0AAD6ZQR1_9AGAR</name>
<reference evidence="1" key="1">
    <citation type="submission" date="2023-03" db="EMBL/GenBank/DDBJ databases">
        <title>Massive genome expansion in bonnet fungi (Mycena s.s.) driven by repeated elements and novel gene families across ecological guilds.</title>
        <authorList>
            <consortium name="Lawrence Berkeley National Laboratory"/>
            <person name="Harder C.B."/>
            <person name="Miyauchi S."/>
            <person name="Viragh M."/>
            <person name="Kuo A."/>
            <person name="Thoen E."/>
            <person name="Andreopoulos B."/>
            <person name="Lu D."/>
            <person name="Skrede I."/>
            <person name="Drula E."/>
            <person name="Henrissat B."/>
            <person name="Morin E."/>
            <person name="Kohler A."/>
            <person name="Barry K."/>
            <person name="LaButti K."/>
            <person name="Morin E."/>
            <person name="Salamov A."/>
            <person name="Lipzen A."/>
            <person name="Mereny Z."/>
            <person name="Hegedus B."/>
            <person name="Baldrian P."/>
            <person name="Stursova M."/>
            <person name="Weitz H."/>
            <person name="Taylor A."/>
            <person name="Grigoriev I.V."/>
            <person name="Nagy L.G."/>
            <person name="Martin F."/>
            <person name="Kauserud H."/>
        </authorList>
    </citation>
    <scope>NUCLEOTIDE SEQUENCE</scope>
    <source>
        <strain evidence="1">CBHHK002</strain>
    </source>
</reference>
<comment type="caution">
    <text evidence="1">The sequence shown here is derived from an EMBL/GenBank/DDBJ whole genome shotgun (WGS) entry which is preliminary data.</text>
</comment>
<dbReference type="Proteomes" id="UP001218218">
    <property type="component" value="Unassembled WGS sequence"/>
</dbReference>
<evidence type="ECO:0000313" key="2">
    <source>
        <dbReference type="Proteomes" id="UP001218218"/>
    </source>
</evidence>
<protein>
    <submittedName>
        <fullName evidence="1">Uncharacterized protein</fullName>
    </submittedName>
</protein>
<proteinExistence type="predicted"/>
<evidence type="ECO:0000313" key="1">
    <source>
        <dbReference type="EMBL" id="KAJ7333332.1"/>
    </source>
</evidence>
<keyword evidence="2" id="KW-1185">Reference proteome</keyword>
<organism evidence="1 2">
    <name type="scientific">Mycena albidolilacea</name>
    <dbReference type="NCBI Taxonomy" id="1033008"/>
    <lineage>
        <taxon>Eukaryota</taxon>
        <taxon>Fungi</taxon>
        <taxon>Dikarya</taxon>
        <taxon>Basidiomycota</taxon>
        <taxon>Agaricomycotina</taxon>
        <taxon>Agaricomycetes</taxon>
        <taxon>Agaricomycetidae</taxon>
        <taxon>Agaricales</taxon>
        <taxon>Marasmiineae</taxon>
        <taxon>Mycenaceae</taxon>
        <taxon>Mycena</taxon>
    </lineage>
</organism>
<gene>
    <name evidence="1" type="ORF">DFH08DRAFT_1020875</name>
</gene>
<dbReference type="EMBL" id="JARIHO010000034">
    <property type="protein sequence ID" value="KAJ7333332.1"/>
    <property type="molecule type" value="Genomic_DNA"/>
</dbReference>
<sequence length="335" mass="36352">MHLKAPFVDSSSRTFFTNLKLKCHTHLRSSSTSSLQKSPPTCTVSLASVTADLTVSLELPATINFPLSAPRSSCVPLPTDADASCGDPSPAPEAWPGPRTCTLSLESPRRAYPPKLRGWRCCCCAGSKAVVSWARSLPAYILDCDVELKLALPPTLLFNCVRSGLPHWAETGVTYVLCAGLPLSDAKSRAFVNACLRDPKLMVLVEPGLDPEQAVRPGHVASLPGQNPLEQLECEPFVLTSPCLSSARTTNYLPLLRSRPCLHLSSRALYHVEAPARISLRLQHRLDVASSGAALPTYLCLHHKFQAHTHANNPTIHILLDFHASHGLYASNVYL</sequence>
<accession>A0AAD6ZQR1</accession>